<dbReference type="InterPro" id="IPR058982">
    <property type="entry name" value="Beta-barrel_AprE"/>
</dbReference>
<dbReference type="Gene3D" id="2.40.50.100">
    <property type="match status" value="1"/>
</dbReference>
<dbReference type="PRINTS" id="PR01490">
    <property type="entry name" value="RTXTOXIND"/>
</dbReference>
<keyword evidence="2" id="KW-1133">Transmembrane helix</keyword>
<keyword evidence="1" id="KW-0175">Coiled coil</keyword>
<evidence type="ECO:0000256" key="1">
    <source>
        <dbReference type="SAM" id="Coils"/>
    </source>
</evidence>
<dbReference type="InterPro" id="IPR050739">
    <property type="entry name" value="MFP"/>
</dbReference>
<evidence type="ECO:0000256" key="2">
    <source>
        <dbReference type="SAM" id="Phobius"/>
    </source>
</evidence>
<name>A0ABT2BM29_9BURK</name>
<dbReference type="EMBL" id="JANUGV010000004">
    <property type="protein sequence ID" value="MCS0609554.1"/>
    <property type="molecule type" value="Genomic_DNA"/>
</dbReference>
<gene>
    <name evidence="4" type="ORF">NX773_15390</name>
</gene>
<dbReference type="Pfam" id="PF26002">
    <property type="entry name" value="Beta-barrel_AprE"/>
    <property type="match status" value="1"/>
</dbReference>
<dbReference type="PANTHER" id="PTHR30386">
    <property type="entry name" value="MEMBRANE FUSION SUBUNIT OF EMRAB-TOLC MULTIDRUG EFFLUX PUMP"/>
    <property type="match status" value="1"/>
</dbReference>
<accession>A0ABT2BM29</accession>
<feature type="transmembrane region" description="Helical" evidence="2">
    <location>
        <begin position="28"/>
        <end position="48"/>
    </location>
</feature>
<organism evidence="4 5">
    <name type="scientific">Massilia solisilvae</name>
    <dbReference type="NCBI Taxonomy" id="1811225"/>
    <lineage>
        <taxon>Bacteria</taxon>
        <taxon>Pseudomonadati</taxon>
        <taxon>Pseudomonadota</taxon>
        <taxon>Betaproteobacteria</taxon>
        <taxon>Burkholderiales</taxon>
        <taxon>Oxalobacteraceae</taxon>
        <taxon>Telluria group</taxon>
        <taxon>Massilia</taxon>
    </lineage>
</organism>
<dbReference type="PANTHER" id="PTHR30386:SF28">
    <property type="entry name" value="EXPORTED PROTEIN"/>
    <property type="match status" value="1"/>
</dbReference>
<evidence type="ECO:0000313" key="4">
    <source>
        <dbReference type="EMBL" id="MCS0609554.1"/>
    </source>
</evidence>
<sequence length="424" mass="45790">MRKTLFRAEALQQPEQGWMGEVLLVQPLSLRLAAWFGVAVAAAALAFACQAQFTRRVAADGTLAPDAGLLKVQSPRAGVVLQRLVREGERVRAGQLLYVISSEVAYLPDAGPGAAGVAARTLETVRAREQLLGQEVQGTAAAARQERAGLAARVRGLQDEVAQLDAELAVERERLGAREAQYQRYVQARQDGFLSPIGLQQKYDEVLDQRSRVQSLLRTRLGLERDLAGARAELAGADSRAGVARSQLERETLEARRMQAEQEATGHIAVIAPAAATVGAVLAEPGQRVDGDTLLTLLPQGARLEAQLLLPSRAIGFVREGDPVDLQVGAFANQFGARLRGVVTQVSRSALGGAELARQDLAPSQSDQAPRYRVRVRLPAQDMLVDGARCPLRAGMEVTASFPQERKTLMQWLLLPLARAREAM</sequence>
<dbReference type="Gene3D" id="2.40.30.170">
    <property type="match status" value="1"/>
</dbReference>
<feature type="coiled-coil region" evidence="1">
    <location>
        <begin position="140"/>
        <end position="174"/>
    </location>
</feature>
<keyword evidence="2" id="KW-0812">Transmembrane</keyword>
<keyword evidence="5" id="KW-1185">Reference proteome</keyword>
<dbReference type="RefSeq" id="WP_258857207.1">
    <property type="nucleotide sequence ID" value="NZ_JANUGV010000004.1"/>
</dbReference>
<evidence type="ECO:0000313" key="5">
    <source>
        <dbReference type="Proteomes" id="UP001205861"/>
    </source>
</evidence>
<keyword evidence="2" id="KW-0472">Membrane</keyword>
<dbReference type="SUPFAM" id="SSF51230">
    <property type="entry name" value="Single hybrid motif"/>
    <property type="match status" value="1"/>
</dbReference>
<proteinExistence type="predicted"/>
<evidence type="ECO:0000259" key="3">
    <source>
        <dbReference type="Pfam" id="PF26002"/>
    </source>
</evidence>
<reference evidence="4 5" key="1">
    <citation type="submission" date="2022-08" db="EMBL/GenBank/DDBJ databases">
        <title>Reclassification of Massilia species as members of the genera Telluria, Duganella, Pseudoduganella, Mokoshia gen. nov. and Zemynaea gen. nov. using orthogonal and non-orthogonal genome-based approaches.</title>
        <authorList>
            <person name="Bowman J.P."/>
        </authorList>
    </citation>
    <scope>NUCLEOTIDE SEQUENCE [LARGE SCALE GENOMIC DNA]</scope>
    <source>
        <strain evidence="4 5">JCM 31607</strain>
    </source>
</reference>
<comment type="caution">
    <text evidence="4">The sequence shown here is derived from an EMBL/GenBank/DDBJ whole genome shotgun (WGS) entry which is preliminary data.</text>
</comment>
<dbReference type="InterPro" id="IPR011053">
    <property type="entry name" value="Single_hybrid_motif"/>
</dbReference>
<protein>
    <submittedName>
        <fullName evidence="4">HlyD family secretion protein</fullName>
    </submittedName>
</protein>
<feature type="domain" description="AprE-like beta-barrel" evidence="3">
    <location>
        <begin position="308"/>
        <end position="402"/>
    </location>
</feature>
<dbReference type="Proteomes" id="UP001205861">
    <property type="component" value="Unassembled WGS sequence"/>
</dbReference>